<dbReference type="OrthoDB" id="5015991at2759"/>
<organism evidence="1 2">
    <name type="scientific">Elsinoe ampelina</name>
    <dbReference type="NCBI Taxonomy" id="302913"/>
    <lineage>
        <taxon>Eukaryota</taxon>
        <taxon>Fungi</taxon>
        <taxon>Dikarya</taxon>
        <taxon>Ascomycota</taxon>
        <taxon>Pezizomycotina</taxon>
        <taxon>Dothideomycetes</taxon>
        <taxon>Dothideomycetidae</taxon>
        <taxon>Myriangiales</taxon>
        <taxon>Elsinoaceae</taxon>
        <taxon>Elsinoe</taxon>
    </lineage>
</organism>
<dbReference type="EMBL" id="ML992506">
    <property type="protein sequence ID" value="KAF2223829.1"/>
    <property type="molecule type" value="Genomic_DNA"/>
</dbReference>
<dbReference type="AlphaFoldDB" id="A0A6A6GDY6"/>
<accession>A0A6A6GDY6</accession>
<reference evidence="2" key="1">
    <citation type="journal article" date="2020" name="Stud. Mycol.">
        <title>101 Dothideomycetes genomes: A test case for predicting lifestyles and emergence of pathogens.</title>
        <authorList>
            <person name="Haridas S."/>
            <person name="Albert R."/>
            <person name="Binder M."/>
            <person name="Bloem J."/>
            <person name="LaButti K."/>
            <person name="Salamov A."/>
            <person name="Andreopoulos B."/>
            <person name="Baker S."/>
            <person name="Barry K."/>
            <person name="Bills G."/>
            <person name="Bluhm B."/>
            <person name="Cannon C."/>
            <person name="Castanera R."/>
            <person name="Culley D."/>
            <person name="Daum C."/>
            <person name="Ezra D."/>
            <person name="Gonzalez J."/>
            <person name="Henrissat B."/>
            <person name="Kuo A."/>
            <person name="Liang C."/>
            <person name="Lipzen A."/>
            <person name="Lutzoni F."/>
            <person name="Magnuson J."/>
            <person name="Mondo S."/>
            <person name="Nolan M."/>
            <person name="Ohm R."/>
            <person name="Pangilinan J."/>
            <person name="Park H.-J."/>
            <person name="Ramirez L."/>
            <person name="Alfaro M."/>
            <person name="Sun H."/>
            <person name="Tritt A."/>
            <person name="Yoshinaga Y."/>
            <person name="Zwiers L.-H."/>
            <person name="Turgeon B."/>
            <person name="Goodwin S."/>
            <person name="Spatafora J."/>
            <person name="Crous P."/>
            <person name="Grigoriev I."/>
        </authorList>
    </citation>
    <scope>NUCLEOTIDE SEQUENCE [LARGE SCALE GENOMIC DNA]</scope>
    <source>
        <strain evidence="2">CECT 20119</strain>
    </source>
</reference>
<proteinExistence type="predicted"/>
<sequence>MCFYDMVCFACGDWRWDKFRQRCSQEYRIGETCGRRLVATSIPMANKCKICEKLEAKVRRRTAEYERVLRWQREGGKFKASIEKSIAMIRELDIDIQRLAAQRTQNVPGALGGRR</sequence>
<protein>
    <submittedName>
        <fullName evidence="1">Uncharacterized protein</fullName>
    </submittedName>
</protein>
<evidence type="ECO:0000313" key="1">
    <source>
        <dbReference type="EMBL" id="KAF2223829.1"/>
    </source>
</evidence>
<name>A0A6A6GDY6_9PEZI</name>
<keyword evidence="2" id="KW-1185">Reference proteome</keyword>
<gene>
    <name evidence="1" type="ORF">BDZ85DRAFT_114973</name>
</gene>
<evidence type="ECO:0000313" key="2">
    <source>
        <dbReference type="Proteomes" id="UP000799538"/>
    </source>
</evidence>
<dbReference type="Proteomes" id="UP000799538">
    <property type="component" value="Unassembled WGS sequence"/>
</dbReference>